<dbReference type="CDD" id="cd00685">
    <property type="entry name" value="Trans_IPPS_HT"/>
    <property type="match status" value="1"/>
</dbReference>
<dbReference type="EMBL" id="CP092864">
    <property type="protein sequence ID" value="UYV63059.1"/>
    <property type="molecule type" value="Genomic_DNA"/>
</dbReference>
<name>A0ABY6K2E8_9ARAC</name>
<evidence type="ECO:0000313" key="9">
    <source>
        <dbReference type="Proteomes" id="UP001235939"/>
    </source>
</evidence>
<dbReference type="Proteomes" id="UP001235939">
    <property type="component" value="Chromosome 02"/>
</dbReference>
<evidence type="ECO:0000256" key="4">
    <source>
        <dbReference type="ARBA" id="ARBA00022842"/>
    </source>
</evidence>
<dbReference type="InterPro" id="IPR008949">
    <property type="entry name" value="Isoprenoid_synthase_dom_sf"/>
</dbReference>
<evidence type="ECO:0000256" key="6">
    <source>
        <dbReference type="ARBA" id="ARBA00034546"/>
    </source>
</evidence>
<dbReference type="SUPFAM" id="SSF48576">
    <property type="entry name" value="Terpenoid synthases"/>
    <property type="match status" value="1"/>
</dbReference>
<comment type="cofactor">
    <cofactor evidence="1">
        <name>Mg(2+)</name>
        <dbReference type="ChEBI" id="CHEBI:18420"/>
    </cofactor>
</comment>
<dbReference type="PROSITE" id="PS00723">
    <property type="entry name" value="POLYPRENYL_SYNTHASE_1"/>
    <property type="match status" value="1"/>
</dbReference>
<dbReference type="SFLD" id="SFLDS00005">
    <property type="entry name" value="Isoprenoid_Synthase_Type_I"/>
    <property type="match status" value="1"/>
</dbReference>
<dbReference type="SFLD" id="SFLDG01017">
    <property type="entry name" value="Polyprenyl_Transferase_Like"/>
    <property type="match status" value="1"/>
</dbReference>
<gene>
    <name evidence="8" type="ORF">LAZ67_2003008</name>
</gene>
<comment type="pathway">
    <text evidence="5">Pheromone biosynthesis.</text>
</comment>
<comment type="similarity">
    <text evidence="7">Belongs to the FPP/GGPP synthase family.</text>
</comment>
<dbReference type="Pfam" id="PF00348">
    <property type="entry name" value="polyprenyl_synt"/>
    <property type="match status" value="1"/>
</dbReference>
<keyword evidence="4" id="KW-0460">Magnesium</keyword>
<reference evidence="8 9" key="1">
    <citation type="submission" date="2022-01" db="EMBL/GenBank/DDBJ databases">
        <title>A chromosomal length assembly of Cordylochernes scorpioides.</title>
        <authorList>
            <person name="Zeh D."/>
            <person name="Zeh J."/>
        </authorList>
    </citation>
    <scope>NUCLEOTIDE SEQUENCE [LARGE SCALE GENOMIC DNA]</scope>
    <source>
        <strain evidence="8">IN4F17</strain>
        <tissue evidence="8">Whole Body</tissue>
    </source>
</reference>
<dbReference type="InterPro" id="IPR033749">
    <property type="entry name" value="Polyprenyl_synt_CS"/>
</dbReference>
<dbReference type="InterPro" id="IPR039702">
    <property type="entry name" value="FPS1-like"/>
</dbReference>
<dbReference type="InterPro" id="IPR000092">
    <property type="entry name" value="Polyprenyl_synt"/>
</dbReference>
<accession>A0ABY6K2E8</accession>
<evidence type="ECO:0000313" key="8">
    <source>
        <dbReference type="EMBL" id="UYV63059.1"/>
    </source>
</evidence>
<keyword evidence="3" id="KW-0479">Metal-binding</keyword>
<evidence type="ECO:0000256" key="1">
    <source>
        <dbReference type="ARBA" id="ARBA00001946"/>
    </source>
</evidence>
<sequence>MATQVINNSHPQTTKLKESKDIQDSEILNDVYDKVVKDILNSNKDPTIDEVYKRIKVIMDYNITDGKKNRALVLINTYKIMKLSEGCSLEDLKLAAILGWCIEILQGFFLVLDDVMDNSITRRGKPCWYKATGLIAINDALLLEGIIYEILEKYFSNLSCYHHLVRQFQMITMKTTQGQCLDMLSTPEGTRPDLETFTESRYNGIVRYKTAYYSFVLPVRLALYLAGCSDLEKHNQAEAILLKMGHFFQVQDDYLDCFGDYATLGKIGTDIEDAKCSWLVVKALENATEAQKDIINQYYGINNPDAVNKIKDVYKELDLPKHFLRYEEDTYSEITKLIQENTLLPSEIYNFYLRKIYKRQKRWNGSKRFYKAACSTTNERCLEYEKSSQNLSRDLQVLIQKHAGTSSLEYNLVNSTHANLTLYLNSTIF</sequence>
<protein>
    <recommendedName>
        <fullName evidence="6">Farnesyl pyrophosphate synthase</fullName>
    </recommendedName>
</protein>
<proteinExistence type="inferred from homology"/>
<evidence type="ECO:0000256" key="7">
    <source>
        <dbReference type="RuleBase" id="RU004466"/>
    </source>
</evidence>
<dbReference type="PROSITE" id="PS00444">
    <property type="entry name" value="POLYPRENYL_SYNTHASE_2"/>
    <property type="match status" value="1"/>
</dbReference>
<evidence type="ECO:0000256" key="2">
    <source>
        <dbReference type="ARBA" id="ARBA00022679"/>
    </source>
</evidence>
<organism evidence="8 9">
    <name type="scientific">Cordylochernes scorpioides</name>
    <dbReference type="NCBI Taxonomy" id="51811"/>
    <lineage>
        <taxon>Eukaryota</taxon>
        <taxon>Metazoa</taxon>
        <taxon>Ecdysozoa</taxon>
        <taxon>Arthropoda</taxon>
        <taxon>Chelicerata</taxon>
        <taxon>Arachnida</taxon>
        <taxon>Pseudoscorpiones</taxon>
        <taxon>Cheliferoidea</taxon>
        <taxon>Chernetidae</taxon>
        <taxon>Cordylochernes</taxon>
    </lineage>
</organism>
<dbReference type="PANTHER" id="PTHR11525:SF0">
    <property type="entry name" value="FARNESYL PYROPHOSPHATE SYNTHASE"/>
    <property type="match status" value="1"/>
</dbReference>
<dbReference type="Gene3D" id="1.10.600.10">
    <property type="entry name" value="Farnesyl Diphosphate Synthase"/>
    <property type="match status" value="1"/>
</dbReference>
<evidence type="ECO:0000256" key="3">
    <source>
        <dbReference type="ARBA" id="ARBA00022723"/>
    </source>
</evidence>
<dbReference type="PANTHER" id="PTHR11525">
    <property type="entry name" value="FARNESYL-PYROPHOSPHATE SYNTHETASE"/>
    <property type="match status" value="1"/>
</dbReference>
<keyword evidence="2 7" id="KW-0808">Transferase</keyword>
<keyword evidence="9" id="KW-1185">Reference proteome</keyword>
<evidence type="ECO:0000256" key="5">
    <source>
        <dbReference type="ARBA" id="ARBA00033740"/>
    </source>
</evidence>